<protein>
    <submittedName>
        <fullName evidence="3">RNA-binding protein eif1ad</fullName>
    </submittedName>
</protein>
<evidence type="ECO:0000259" key="2">
    <source>
        <dbReference type="Pfam" id="PF01176"/>
    </source>
</evidence>
<evidence type="ECO:0000313" key="4">
    <source>
        <dbReference type="Proteomes" id="UP001626550"/>
    </source>
</evidence>
<evidence type="ECO:0000313" key="3">
    <source>
        <dbReference type="EMBL" id="KAL3310579.1"/>
    </source>
</evidence>
<accession>A0ABD2PTB4</accession>
<proteinExistence type="predicted"/>
<dbReference type="Gene3D" id="2.40.50.140">
    <property type="entry name" value="Nucleic acid-binding proteins"/>
    <property type="match status" value="1"/>
</dbReference>
<organism evidence="3 4">
    <name type="scientific">Cichlidogyrus casuarinus</name>
    <dbReference type="NCBI Taxonomy" id="1844966"/>
    <lineage>
        <taxon>Eukaryota</taxon>
        <taxon>Metazoa</taxon>
        <taxon>Spiralia</taxon>
        <taxon>Lophotrochozoa</taxon>
        <taxon>Platyhelminthes</taxon>
        <taxon>Monogenea</taxon>
        <taxon>Monopisthocotylea</taxon>
        <taxon>Dactylogyridea</taxon>
        <taxon>Ancyrocephalidae</taxon>
        <taxon>Cichlidogyrus</taxon>
    </lineage>
</organism>
<comment type="caution">
    <text evidence="3">The sequence shown here is derived from an EMBL/GenBank/DDBJ whole genome shotgun (WGS) entry which is preliminary data.</text>
</comment>
<dbReference type="AlphaFoldDB" id="A0ABD2PTB4"/>
<feature type="region of interest" description="Disordered" evidence="1">
    <location>
        <begin position="120"/>
        <end position="141"/>
    </location>
</feature>
<dbReference type="Proteomes" id="UP001626550">
    <property type="component" value="Unassembled WGS sequence"/>
</dbReference>
<dbReference type="SUPFAM" id="SSF50249">
    <property type="entry name" value="Nucleic acid-binding proteins"/>
    <property type="match status" value="1"/>
</dbReference>
<dbReference type="InterPro" id="IPR006196">
    <property type="entry name" value="RNA-binding_domain_S1_IF1"/>
</dbReference>
<dbReference type="EMBL" id="JBJKFK010002831">
    <property type="protein sequence ID" value="KAL3310579.1"/>
    <property type="molecule type" value="Genomic_DNA"/>
</dbReference>
<dbReference type="PANTHER" id="PTHR21641">
    <property type="entry name" value="TRANSLATION INITIATION FACTOR-RELATED"/>
    <property type="match status" value="1"/>
</dbReference>
<evidence type="ECO:0000256" key="1">
    <source>
        <dbReference type="SAM" id="MobiDB-lite"/>
    </source>
</evidence>
<keyword evidence="4" id="KW-1185">Reference proteome</keyword>
<dbReference type="Pfam" id="PF01176">
    <property type="entry name" value="eIF-1a"/>
    <property type="match status" value="1"/>
</dbReference>
<feature type="domain" description="S1-like" evidence="2">
    <location>
        <begin position="30"/>
        <end position="88"/>
    </location>
</feature>
<name>A0ABD2PTB4_9PLAT</name>
<gene>
    <name evidence="3" type="primary">EIF1AD</name>
    <name evidence="3" type="ORF">Ciccas_010857</name>
</gene>
<dbReference type="PANTHER" id="PTHR21641:SF0">
    <property type="entry name" value="RNA-BINDING PROTEIN EIF1AD-RELATED"/>
    <property type="match status" value="1"/>
</dbReference>
<sequence length="141" mass="15960">MHKLPVNTAKALRIESELQSECPDLTENNFIALLLSSQGNYQFLAQKADGSEILVEIAEKFRNAVYLTRGKYVICHSLDSPVLKGQINFLLTEKHISELSDRKIWPNEFSDAVPTKKEYAEGNDYIPKDMLPPSDSESEED</sequence>
<reference evidence="3 4" key="1">
    <citation type="submission" date="2024-11" db="EMBL/GenBank/DDBJ databases">
        <title>Adaptive evolution of stress response genes in parasites aligns with host niche diversity.</title>
        <authorList>
            <person name="Hahn C."/>
            <person name="Resl P."/>
        </authorList>
    </citation>
    <scope>NUCLEOTIDE SEQUENCE [LARGE SCALE GENOMIC DNA]</scope>
    <source>
        <strain evidence="3">EGGRZ-B1_66</strain>
        <tissue evidence="3">Body</tissue>
    </source>
</reference>
<dbReference type="InterPro" id="IPR039294">
    <property type="entry name" value="EIF1AD"/>
</dbReference>
<dbReference type="InterPro" id="IPR012340">
    <property type="entry name" value="NA-bd_OB-fold"/>
</dbReference>